<keyword evidence="4" id="KW-1185">Reference proteome</keyword>
<protein>
    <submittedName>
        <fullName evidence="3">Uncharacterized protein</fullName>
    </submittedName>
</protein>
<name>A0ABT8BGV3_9HYPH</name>
<dbReference type="RefSeq" id="WP_238222848.1">
    <property type="nucleotide sequence ID" value="NZ_BPQD01000003.1"/>
</dbReference>
<comment type="caution">
    <text evidence="3">The sequence shown here is derived from an EMBL/GenBank/DDBJ whole genome shotgun (WGS) entry which is preliminary data.</text>
</comment>
<sequence>MYAPDQNQSPAPALDRRSTTTGRSTESFRPVALPALAAAVLVSAVAGKAMAARAKAARIAARFEHEDAPQV</sequence>
<dbReference type="Proteomes" id="UP001224644">
    <property type="component" value="Unassembled WGS sequence"/>
</dbReference>
<proteinExistence type="predicted"/>
<keyword evidence="2" id="KW-0472">Membrane</keyword>
<evidence type="ECO:0000256" key="1">
    <source>
        <dbReference type="SAM" id="MobiDB-lite"/>
    </source>
</evidence>
<evidence type="ECO:0000256" key="2">
    <source>
        <dbReference type="SAM" id="Phobius"/>
    </source>
</evidence>
<feature type="region of interest" description="Disordered" evidence="1">
    <location>
        <begin position="1"/>
        <end position="27"/>
    </location>
</feature>
<reference evidence="4" key="1">
    <citation type="journal article" date="2019" name="Int. J. Syst. Evol. Microbiol.">
        <title>The Global Catalogue of Microorganisms (GCM) 10K type strain sequencing project: providing services to taxonomists for standard genome sequencing and annotation.</title>
        <authorList>
            <consortium name="The Broad Institute Genomics Platform"/>
            <consortium name="The Broad Institute Genome Sequencing Center for Infectious Disease"/>
            <person name="Wu L."/>
            <person name="Ma J."/>
        </authorList>
    </citation>
    <scope>NUCLEOTIDE SEQUENCE [LARGE SCALE GENOMIC DNA]</scope>
    <source>
        <strain evidence="4">CECT 7069</strain>
    </source>
</reference>
<feature type="transmembrane region" description="Helical" evidence="2">
    <location>
        <begin position="31"/>
        <end position="51"/>
    </location>
</feature>
<keyword evidence="2" id="KW-0812">Transmembrane</keyword>
<dbReference type="EMBL" id="JAUFPX010000006">
    <property type="protein sequence ID" value="MDN3590692.1"/>
    <property type="molecule type" value="Genomic_DNA"/>
</dbReference>
<organism evidence="3 4">
    <name type="scientific">Methylobacterium adhaesivum</name>
    <dbReference type="NCBI Taxonomy" id="333297"/>
    <lineage>
        <taxon>Bacteria</taxon>
        <taxon>Pseudomonadati</taxon>
        <taxon>Pseudomonadota</taxon>
        <taxon>Alphaproteobacteria</taxon>
        <taxon>Hyphomicrobiales</taxon>
        <taxon>Methylobacteriaceae</taxon>
        <taxon>Methylobacterium</taxon>
    </lineage>
</organism>
<keyword evidence="2" id="KW-1133">Transmembrane helix</keyword>
<evidence type="ECO:0000313" key="3">
    <source>
        <dbReference type="EMBL" id="MDN3590692.1"/>
    </source>
</evidence>
<gene>
    <name evidence="3" type="ORF">QWZ12_08705</name>
</gene>
<accession>A0ABT8BGV3</accession>
<feature type="compositionally biased region" description="Polar residues" evidence="1">
    <location>
        <begin position="1"/>
        <end position="10"/>
    </location>
</feature>
<evidence type="ECO:0000313" key="4">
    <source>
        <dbReference type="Proteomes" id="UP001224644"/>
    </source>
</evidence>